<evidence type="ECO:0000256" key="3">
    <source>
        <dbReference type="ARBA" id="ARBA00022723"/>
    </source>
</evidence>
<feature type="transmembrane region" description="Helical" evidence="11">
    <location>
        <begin position="220"/>
        <end position="241"/>
    </location>
</feature>
<dbReference type="Pfam" id="PF13920">
    <property type="entry name" value="zf-C3HC4_3"/>
    <property type="match status" value="1"/>
</dbReference>
<dbReference type="GO" id="GO:0008270">
    <property type="term" value="F:zinc ion binding"/>
    <property type="evidence" value="ECO:0007669"/>
    <property type="project" value="UniProtKB-KW"/>
</dbReference>
<dbReference type="GO" id="GO:1904294">
    <property type="term" value="P:positive regulation of ERAD pathway"/>
    <property type="evidence" value="ECO:0007669"/>
    <property type="project" value="InterPro"/>
</dbReference>
<dbReference type="AlphaFoldDB" id="A0A5N4ASH1"/>
<evidence type="ECO:0000259" key="12">
    <source>
        <dbReference type="PROSITE" id="PS50089"/>
    </source>
</evidence>
<dbReference type="GO" id="GO:0016020">
    <property type="term" value="C:membrane"/>
    <property type="evidence" value="ECO:0007669"/>
    <property type="project" value="UniProtKB-SubCell"/>
</dbReference>
<evidence type="ECO:0000256" key="11">
    <source>
        <dbReference type="SAM" id="Phobius"/>
    </source>
</evidence>
<accession>A0A5N4ASH1</accession>
<reference evidence="13 14" key="1">
    <citation type="journal article" date="2018" name="Elife">
        <title>Firefly genomes illuminate parallel origins of bioluminescence in beetles.</title>
        <authorList>
            <person name="Fallon T.R."/>
            <person name="Lower S.E."/>
            <person name="Chang C.H."/>
            <person name="Bessho-Uehara M."/>
            <person name="Martin G.J."/>
            <person name="Bewick A.J."/>
            <person name="Behringer M."/>
            <person name="Debat H.J."/>
            <person name="Wong I."/>
            <person name="Day J.C."/>
            <person name="Suvorov A."/>
            <person name="Silva C.J."/>
            <person name="Stanger-Hall K.F."/>
            <person name="Hall D.W."/>
            <person name="Schmitz R.J."/>
            <person name="Nelson D.R."/>
            <person name="Lewis S.M."/>
            <person name="Shigenobu S."/>
            <person name="Bybee S.M."/>
            <person name="Larracuente A.M."/>
            <person name="Oba Y."/>
            <person name="Weng J.K."/>
        </authorList>
    </citation>
    <scope>NUCLEOTIDE SEQUENCE [LARGE SCALE GENOMIC DNA]</scope>
    <source>
        <strain evidence="13">1611_PpyrPB1</strain>
        <tissue evidence="13">Whole body</tissue>
    </source>
</reference>
<protein>
    <recommendedName>
        <fullName evidence="12">RING-type domain-containing protein</fullName>
    </recommendedName>
</protein>
<evidence type="ECO:0000256" key="9">
    <source>
        <dbReference type="PROSITE-ProRule" id="PRU00175"/>
    </source>
</evidence>
<keyword evidence="3" id="KW-0479">Metal-binding</keyword>
<evidence type="ECO:0000256" key="8">
    <source>
        <dbReference type="ARBA" id="ARBA00023136"/>
    </source>
</evidence>
<dbReference type="CDD" id="cd16532">
    <property type="entry name" value="RING-HC_RNFT1-like"/>
    <property type="match status" value="1"/>
</dbReference>
<feature type="compositionally biased region" description="Low complexity" evidence="10">
    <location>
        <begin position="23"/>
        <end position="33"/>
    </location>
</feature>
<evidence type="ECO:0000256" key="7">
    <source>
        <dbReference type="ARBA" id="ARBA00022989"/>
    </source>
</evidence>
<evidence type="ECO:0000256" key="1">
    <source>
        <dbReference type="ARBA" id="ARBA00004141"/>
    </source>
</evidence>
<dbReference type="Proteomes" id="UP000327044">
    <property type="component" value="Unassembled WGS sequence"/>
</dbReference>
<feature type="compositionally biased region" description="Polar residues" evidence="10">
    <location>
        <begin position="8"/>
        <end position="22"/>
    </location>
</feature>
<sequence length="449" mass="50525">MTLGKMANSYSDSMEQNPHPHQSSSSGSVPSSLYTSLVHTTENPLNVNMPRRAVDGTILLNDVIREFQHHVENRGILLSNILNRPTNAEPASVNSNPSQPGDSVVINLENLVANRPIVSNPDIGHSNYQAAALLNAALPNNNVENNAGDPPSNDAIHNVREIQQSLELLQKYLPFLLILLAKGLYDHCEGIFDLAILFATFVHSNSVVKREATAQARRSFTKLFVALFYIVVCFSFIAYVFEDEKLYLNLIFIPQYKQATTVWALLWTAGITDFILKLITIIFKICVTMLPVWVVPFQRRGKVYLLIEAVSQLYRSLATIQPWLYYLLESYQGAEKIVGVFLSAAYMVSKGTDLMSRLRLFKTAVLKVLQNVTLGSFPSKDQIQTAGNHCPICHDEYNTPILLQCRHIFCESCVSTWFDREQTCPLCRAKIVDDPSWRDGSTTFFIQLF</sequence>
<feature type="transmembrane region" description="Helical" evidence="11">
    <location>
        <begin position="274"/>
        <end position="295"/>
    </location>
</feature>
<dbReference type="PROSITE" id="PS00518">
    <property type="entry name" value="ZF_RING_1"/>
    <property type="match status" value="1"/>
</dbReference>
<keyword evidence="4 9" id="KW-0863">Zinc-finger</keyword>
<dbReference type="PROSITE" id="PS50089">
    <property type="entry name" value="ZF_RING_2"/>
    <property type="match status" value="1"/>
</dbReference>
<evidence type="ECO:0000256" key="5">
    <source>
        <dbReference type="ARBA" id="ARBA00022786"/>
    </source>
</evidence>
<dbReference type="OrthoDB" id="9049620at2759"/>
<evidence type="ECO:0000313" key="13">
    <source>
        <dbReference type="EMBL" id="KAB0800315.1"/>
    </source>
</evidence>
<dbReference type="InParanoid" id="A0A5N4ASH1"/>
<dbReference type="PANTHER" id="PTHR15860">
    <property type="entry name" value="UNCHARACTERIZED RING FINGER-CONTAINING PROTEIN"/>
    <property type="match status" value="1"/>
</dbReference>
<comment type="caution">
    <text evidence="13">The sequence shown here is derived from an EMBL/GenBank/DDBJ whole genome shotgun (WGS) entry which is preliminary data.</text>
</comment>
<keyword evidence="6" id="KW-0862">Zinc</keyword>
<organism evidence="13 14">
    <name type="scientific">Photinus pyralis</name>
    <name type="common">Common eastern firefly</name>
    <name type="synonym">Lampyris pyralis</name>
    <dbReference type="NCBI Taxonomy" id="7054"/>
    <lineage>
        <taxon>Eukaryota</taxon>
        <taxon>Metazoa</taxon>
        <taxon>Ecdysozoa</taxon>
        <taxon>Arthropoda</taxon>
        <taxon>Hexapoda</taxon>
        <taxon>Insecta</taxon>
        <taxon>Pterygota</taxon>
        <taxon>Neoptera</taxon>
        <taxon>Endopterygota</taxon>
        <taxon>Coleoptera</taxon>
        <taxon>Polyphaga</taxon>
        <taxon>Elateriformia</taxon>
        <taxon>Elateroidea</taxon>
        <taxon>Lampyridae</taxon>
        <taxon>Lampyrinae</taxon>
        <taxon>Photinus</taxon>
    </lineage>
</organism>
<dbReference type="GO" id="GO:0061630">
    <property type="term" value="F:ubiquitin protein ligase activity"/>
    <property type="evidence" value="ECO:0007669"/>
    <property type="project" value="InterPro"/>
</dbReference>
<dbReference type="InterPro" id="IPR017907">
    <property type="entry name" value="Znf_RING_CS"/>
</dbReference>
<dbReference type="InterPro" id="IPR013083">
    <property type="entry name" value="Znf_RING/FYVE/PHD"/>
</dbReference>
<dbReference type="InterPro" id="IPR001841">
    <property type="entry name" value="Znf_RING"/>
</dbReference>
<dbReference type="SMART" id="SM00184">
    <property type="entry name" value="RING"/>
    <property type="match status" value="1"/>
</dbReference>
<keyword evidence="14" id="KW-1185">Reference proteome</keyword>
<evidence type="ECO:0000256" key="6">
    <source>
        <dbReference type="ARBA" id="ARBA00022833"/>
    </source>
</evidence>
<keyword evidence="2 11" id="KW-0812">Transmembrane</keyword>
<evidence type="ECO:0000313" key="14">
    <source>
        <dbReference type="Proteomes" id="UP000327044"/>
    </source>
</evidence>
<dbReference type="Gene3D" id="3.30.40.10">
    <property type="entry name" value="Zinc/RING finger domain, C3HC4 (zinc finger)"/>
    <property type="match status" value="1"/>
</dbReference>
<evidence type="ECO:0000256" key="10">
    <source>
        <dbReference type="SAM" id="MobiDB-lite"/>
    </source>
</evidence>
<evidence type="ECO:0000256" key="4">
    <source>
        <dbReference type="ARBA" id="ARBA00022771"/>
    </source>
</evidence>
<keyword evidence="7 11" id="KW-1133">Transmembrane helix</keyword>
<feature type="domain" description="RING-type" evidence="12">
    <location>
        <begin position="390"/>
        <end position="428"/>
    </location>
</feature>
<comment type="subcellular location">
    <subcellularLocation>
        <location evidence="1">Membrane</location>
        <topology evidence="1">Multi-pass membrane protein</topology>
    </subcellularLocation>
</comment>
<keyword evidence="5" id="KW-0833">Ubl conjugation pathway</keyword>
<dbReference type="PANTHER" id="PTHR15860:SF0">
    <property type="entry name" value="LP20373P"/>
    <property type="match status" value="1"/>
</dbReference>
<keyword evidence="8 11" id="KW-0472">Membrane</keyword>
<dbReference type="InterPro" id="IPR044235">
    <property type="entry name" value="RNFT1/2"/>
</dbReference>
<gene>
    <name evidence="13" type="ORF">PPYR_06055</name>
</gene>
<evidence type="ECO:0000256" key="2">
    <source>
        <dbReference type="ARBA" id="ARBA00022692"/>
    </source>
</evidence>
<dbReference type="EMBL" id="VVIM01000004">
    <property type="protein sequence ID" value="KAB0800315.1"/>
    <property type="molecule type" value="Genomic_DNA"/>
</dbReference>
<proteinExistence type="predicted"/>
<name>A0A5N4ASH1_PHOPY</name>
<feature type="region of interest" description="Disordered" evidence="10">
    <location>
        <begin position="1"/>
        <end position="33"/>
    </location>
</feature>
<dbReference type="SUPFAM" id="SSF57850">
    <property type="entry name" value="RING/U-box"/>
    <property type="match status" value="1"/>
</dbReference>